<protein>
    <submittedName>
        <fullName evidence="1">Uncharacterized protein</fullName>
    </submittedName>
</protein>
<reference evidence="1" key="2">
    <citation type="journal article" date="2015" name="Data Brief">
        <title>Shoot transcriptome of the giant reed, Arundo donax.</title>
        <authorList>
            <person name="Barrero R.A."/>
            <person name="Guerrero F.D."/>
            <person name="Moolhuijzen P."/>
            <person name="Goolsby J.A."/>
            <person name="Tidwell J."/>
            <person name="Bellgard S.E."/>
            <person name="Bellgard M.I."/>
        </authorList>
    </citation>
    <scope>NUCLEOTIDE SEQUENCE</scope>
    <source>
        <tissue evidence="1">Shoot tissue taken approximately 20 cm above the soil surface</tissue>
    </source>
</reference>
<organism evidence="1">
    <name type="scientific">Arundo donax</name>
    <name type="common">Giant reed</name>
    <name type="synonym">Donax arundinaceus</name>
    <dbReference type="NCBI Taxonomy" id="35708"/>
    <lineage>
        <taxon>Eukaryota</taxon>
        <taxon>Viridiplantae</taxon>
        <taxon>Streptophyta</taxon>
        <taxon>Embryophyta</taxon>
        <taxon>Tracheophyta</taxon>
        <taxon>Spermatophyta</taxon>
        <taxon>Magnoliopsida</taxon>
        <taxon>Liliopsida</taxon>
        <taxon>Poales</taxon>
        <taxon>Poaceae</taxon>
        <taxon>PACMAD clade</taxon>
        <taxon>Arundinoideae</taxon>
        <taxon>Arundineae</taxon>
        <taxon>Arundo</taxon>
    </lineage>
</organism>
<reference evidence="1" key="1">
    <citation type="submission" date="2014-09" db="EMBL/GenBank/DDBJ databases">
        <authorList>
            <person name="Magalhaes I.L.F."/>
            <person name="Oliveira U."/>
            <person name="Santos F.R."/>
            <person name="Vidigal T.H.D.A."/>
            <person name="Brescovit A.D."/>
            <person name="Santos A.J."/>
        </authorList>
    </citation>
    <scope>NUCLEOTIDE SEQUENCE</scope>
    <source>
        <tissue evidence="1">Shoot tissue taken approximately 20 cm above the soil surface</tissue>
    </source>
</reference>
<proteinExistence type="predicted"/>
<sequence length="27" mass="3511">MVVHSCITLYWRTFIFYVWQEEQLTWM</sequence>
<dbReference type="AlphaFoldDB" id="A0A0A9A4B6"/>
<evidence type="ECO:0000313" key="1">
    <source>
        <dbReference type="EMBL" id="JAD44773.1"/>
    </source>
</evidence>
<name>A0A0A9A4B6_ARUDO</name>
<accession>A0A0A9A4B6</accession>
<dbReference type="EMBL" id="GBRH01253122">
    <property type="protein sequence ID" value="JAD44773.1"/>
    <property type="molecule type" value="Transcribed_RNA"/>
</dbReference>